<dbReference type="EMBL" id="CP069104">
    <property type="protein sequence ID" value="QSS53543.1"/>
    <property type="molecule type" value="Genomic_DNA"/>
</dbReference>
<reference evidence="1" key="1">
    <citation type="submission" date="2021-01" db="EMBL/GenBank/DDBJ databases">
        <title>Chromosome-level genome assembly of a human fungal pathogen reveals clustering of transcriptionally co-regulated genes.</title>
        <authorList>
            <person name="Voorhies M."/>
            <person name="Cohen S."/>
            <person name="Shea T.P."/>
            <person name="Petrus S."/>
            <person name="Munoz J.F."/>
            <person name="Poplawski S."/>
            <person name="Goldman W.E."/>
            <person name="Michael T."/>
            <person name="Cuomo C.A."/>
            <person name="Sil A."/>
            <person name="Beyhan S."/>
        </authorList>
    </citation>
    <scope>NUCLEOTIDE SEQUENCE</scope>
    <source>
        <strain evidence="1">H88</strain>
    </source>
</reference>
<proteinExistence type="predicted"/>
<accession>A0A8A1LLN8</accession>
<dbReference type="Proteomes" id="UP000663419">
    <property type="component" value="Chromosome 3"/>
</dbReference>
<gene>
    <name evidence="1" type="ORF">I7I53_00835</name>
</gene>
<sequence>MFRGCCGQMASQIHCPCSPSLDLGYSSRVPCPPNPRLPAIILLLLSALPNAPFPPLSLTYIA</sequence>
<protein>
    <submittedName>
        <fullName evidence="1">No significant blast hit</fullName>
    </submittedName>
</protein>
<evidence type="ECO:0000313" key="2">
    <source>
        <dbReference type="Proteomes" id="UP000663419"/>
    </source>
</evidence>
<evidence type="ECO:0000313" key="1">
    <source>
        <dbReference type="EMBL" id="QSS53543.1"/>
    </source>
</evidence>
<dbReference type="AlphaFoldDB" id="A0A8A1LLN8"/>
<name>A0A8A1LLN8_AJEC8</name>
<dbReference type="VEuPathDB" id="FungiDB:I7I53_00835"/>
<organism evidence="1 2">
    <name type="scientific">Ajellomyces capsulatus (strain H88)</name>
    <name type="common">Darling's disease fungus</name>
    <name type="synonym">Histoplasma capsulatum</name>
    <dbReference type="NCBI Taxonomy" id="544711"/>
    <lineage>
        <taxon>Eukaryota</taxon>
        <taxon>Fungi</taxon>
        <taxon>Dikarya</taxon>
        <taxon>Ascomycota</taxon>
        <taxon>Pezizomycotina</taxon>
        <taxon>Eurotiomycetes</taxon>
        <taxon>Eurotiomycetidae</taxon>
        <taxon>Onygenales</taxon>
        <taxon>Ajellomycetaceae</taxon>
        <taxon>Histoplasma</taxon>
    </lineage>
</organism>